<gene>
    <name evidence="2" type="ORF">FQV27_06560</name>
</gene>
<organism evidence="2 3">
    <name type="scientific">Paracoccus aurantiacus</name>
    <dbReference type="NCBI Taxonomy" id="2599412"/>
    <lineage>
        <taxon>Bacteria</taxon>
        <taxon>Pseudomonadati</taxon>
        <taxon>Pseudomonadota</taxon>
        <taxon>Alphaproteobacteria</taxon>
        <taxon>Rhodobacterales</taxon>
        <taxon>Paracoccaceae</taxon>
        <taxon>Paracoccus</taxon>
    </lineage>
</organism>
<name>A0A5C6S645_9RHOB</name>
<dbReference type="GO" id="GO:0016301">
    <property type="term" value="F:kinase activity"/>
    <property type="evidence" value="ECO:0007669"/>
    <property type="project" value="UniProtKB-KW"/>
</dbReference>
<evidence type="ECO:0000313" key="3">
    <source>
        <dbReference type="Proteomes" id="UP000321562"/>
    </source>
</evidence>
<dbReference type="Gene3D" id="2.60.200.40">
    <property type="match status" value="1"/>
</dbReference>
<dbReference type="PANTHER" id="PTHR12358:SF54">
    <property type="entry name" value="SPHINGOSINE KINASE RELATED PROTEIN"/>
    <property type="match status" value="1"/>
</dbReference>
<reference evidence="2 3" key="1">
    <citation type="submission" date="2019-08" db="EMBL/GenBank/DDBJ databases">
        <authorList>
            <person name="Ye J."/>
        </authorList>
    </citation>
    <scope>NUCLEOTIDE SEQUENCE [LARGE SCALE GENOMIC DNA]</scope>
    <source>
        <strain evidence="2 3">TK008</strain>
    </source>
</reference>
<dbReference type="Pfam" id="PF00781">
    <property type="entry name" value="DAGK_cat"/>
    <property type="match status" value="1"/>
</dbReference>
<dbReference type="Gene3D" id="3.40.50.10330">
    <property type="entry name" value="Probable inorganic polyphosphate/atp-NAD kinase, domain 1"/>
    <property type="match status" value="1"/>
</dbReference>
<dbReference type="SUPFAM" id="SSF111331">
    <property type="entry name" value="NAD kinase/diacylglycerol kinase-like"/>
    <property type="match status" value="1"/>
</dbReference>
<keyword evidence="2" id="KW-0808">Transferase</keyword>
<sequence length="310" mass="33312">MTETFDLSQARVAAILNRKAGSGNGDGVEAMLRERLAPACAAFSAIRPAKGQSLTDIAAAAARDHDLIIAVGGDGTQAAVAQALADHGADVVMGVVPGGTFNYFARDLGVGETPEQAVETLLNAHVAPVSVGDMNGKVFLNNVSLGAYPEILERREDAYRRFGRRRIFAYWAVLRTLMDLRHPLKLTAHVNGETKQFRTALAFVAQSETQLESFGLEGAEDVKRDRLPLFVAKATTARGLIGAALRLALGKTSRGEDFDLIIADEFVINTDRPTRHVAHDGERSRVPAPLKLTIRKGALRVLVPAEPKAN</sequence>
<keyword evidence="3" id="KW-1185">Reference proteome</keyword>
<evidence type="ECO:0000313" key="2">
    <source>
        <dbReference type="EMBL" id="TXB69777.1"/>
    </source>
</evidence>
<dbReference type="InterPro" id="IPR016064">
    <property type="entry name" value="NAD/diacylglycerol_kinase_sf"/>
</dbReference>
<dbReference type="AlphaFoldDB" id="A0A5C6S645"/>
<evidence type="ECO:0000259" key="1">
    <source>
        <dbReference type="PROSITE" id="PS50146"/>
    </source>
</evidence>
<dbReference type="PANTHER" id="PTHR12358">
    <property type="entry name" value="SPHINGOSINE KINASE"/>
    <property type="match status" value="1"/>
</dbReference>
<keyword evidence="2" id="KW-0418">Kinase</keyword>
<dbReference type="EMBL" id="VOPL01000002">
    <property type="protein sequence ID" value="TXB69777.1"/>
    <property type="molecule type" value="Genomic_DNA"/>
</dbReference>
<dbReference type="PROSITE" id="PS50146">
    <property type="entry name" value="DAGK"/>
    <property type="match status" value="1"/>
</dbReference>
<dbReference type="Proteomes" id="UP000321562">
    <property type="component" value="Unassembled WGS sequence"/>
</dbReference>
<accession>A0A5C6S645</accession>
<protein>
    <submittedName>
        <fullName evidence="2">Diacylglycerol kinase</fullName>
    </submittedName>
</protein>
<dbReference type="OrthoDB" id="9815110at2"/>
<comment type="caution">
    <text evidence="2">The sequence shown here is derived from an EMBL/GenBank/DDBJ whole genome shotgun (WGS) entry which is preliminary data.</text>
</comment>
<dbReference type="InterPro" id="IPR050187">
    <property type="entry name" value="Lipid_Phosphate_FormReg"/>
</dbReference>
<dbReference type="InterPro" id="IPR001206">
    <property type="entry name" value="Diacylglycerol_kinase_cat_dom"/>
</dbReference>
<proteinExistence type="predicted"/>
<dbReference type="InterPro" id="IPR017438">
    <property type="entry name" value="ATP-NAD_kinase_N"/>
</dbReference>
<dbReference type="SMART" id="SM00046">
    <property type="entry name" value="DAGKc"/>
    <property type="match status" value="1"/>
</dbReference>
<feature type="domain" description="DAGKc" evidence="1">
    <location>
        <begin position="7"/>
        <end position="138"/>
    </location>
</feature>
<dbReference type="RefSeq" id="WP_147097067.1">
    <property type="nucleotide sequence ID" value="NZ_JBHUFH010000001.1"/>
</dbReference>